<reference evidence="3" key="1">
    <citation type="submission" date="2018-11" db="EMBL/GenBank/DDBJ databases">
        <title>Phylogenetic, genomic, and biogeographic characterization of a novel and ubiquitous marine invertebrate-associated Rickettsiales parasite, Candidatus Marinoinvertebrata rohwerii, gen. nov., sp. nov.</title>
        <authorList>
            <person name="Klinges J.G."/>
            <person name="Rosales S.M."/>
            <person name="Mcminds R."/>
            <person name="Shaver E.C."/>
            <person name="Shantz A."/>
            <person name="Peters E.C."/>
            <person name="Burkepile D.E."/>
            <person name="Silliman B.R."/>
            <person name="Vega Thurber R.L."/>
        </authorList>
    </citation>
    <scope>NUCLEOTIDE SEQUENCE [LARGE SCALE GENOMIC DNA]</scope>
    <source>
        <strain evidence="3">a_cerv_44</strain>
    </source>
</reference>
<evidence type="ECO:0000313" key="2">
    <source>
        <dbReference type="EMBL" id="RST61849.1"/>
    </source>
</evidence>
<dbReference type="EMBL" id="RXFM01000145">
    <property type="protein sequence ID" value="RST61849.1"/>
    <property type="molecule type" value="Genomic_DNA"/>
</dbReference>
<name>A0A429XEH5_9RICK</name>
<comment type="caution">
    <text evidence="2">The sequence shown here is derived from an EMBL/GenBank/DDBJ whole genome shotgun (WGS) entry which is preliminary data.</text>
</comment>
<dbReference type="AlphaFoldDB" id="A0A429XEH5"/>
<evidence type="ECO:0000259" key="1">
    <source>
        <dbReference type="Pfam" id="PF13547"/>
    </source>
</evidence>
<dbReference type="InterPro" id="IPR017853">
    <property type="entry name" value="GH"/>
</dbReference>
<dbReference type="Proteomes" id="UP000279470">
    <property type="component" value="Unassembled WGS sequence"/>
</dbReference>
<evidence type="ECO:0000313" key="3">
    <source>
        <dbReference type="Proteomes" id="UP000279470"/>
    </source>
</evidence>
<dbReference type="InterPro" id="IPR025195">
    <property type="entry name" value="GTA_TIM_dom"/>
</dbReference>
<feature type="domain" description="GTA TIM-barrel-like" evidence="1">
    <location>
        <begin position="11"/>
        <end position="258"/>
    </location>
</feature>
<dbReference type="CDD" id="cd19607">
    <property type="entry name" value="GTA_TIM-barrel-like"/>
    <property type="match status" value="1"/>
</dbReference>
<dbReference type="Gene3D" id="3.20.20.80">
    <property type="entry name" value="Glycosidases"/>
    <property type="match status" value="1"/>
</dbReference>
<feature type="non-terminal residue" evidence="2">
    <location>
        <position position="1"/>
    </location>
</feature>
<proteinExistence type="predicted"/>
<organism evidence="2 3">
    <name type="scientific">Candidatus Aquarickettsia rohweri</name>
    <dbReference type="NCBI Taxonomy" id="2602574"/>
    <lineage>
        <taxon>Bacteria</taxon>
        <taxon>Pseudomonadati</taxon>
        <taxon>Pseudomonadota</taxon>
        <taxon>Alphaproteobacteria</taxon>
        <taxon>Rickettsiales</taxon>
        <taxon>Candidatus Midichloriaceae</taxon>
        <taxon>Candidatus Aquarickettsia</taxon>
    </lineage>
</organism>
<dbReference type="Pfam" id="PF13547">
    <property type="entry name" value="GTA_TIM"/>
    <property type="match status" value="1"/>
</dbReference>
<dbReference type="SUPFAM" id="SSF51445">
    <property type="entry name" value="(Trans)glycosidases"/>
    <property type="match status" value="1"/>
</dbReference>
<gene>
    <name evidence="2" type="ORF">EIC27_06820</name>
</gene>
<dbReference type="RefSeq" id="WP_205702367.1">
    <property type="nucleotide sequence ID" value="NZ_RXFM01000145.1"/>
</dbReference>
<protein>
    <recommendedName>
        <fullName evidence="1">GTA TIM-barrel-like domain-containing protein</fullName>
    </recommendedName>
</protein>
<accession>A0A429XEH5</accession>
<keyword evidence="3" id="KW-1185">Reference proteome</keyword>
<sequence>DIENFFDGENGYNKFILHYAKLVKGKVKAFLIGSEMVELTKFKTSDNKFLVVDKLIDLAKQVRGILGKNVMISYAADWSEYHHTDGGWYFLDKLWASEYIDFIGIDAYFPLTSNDKTTYDINEIIGGWESGEGYDYYIDGNGKKQPLGKEYVWKNIKWWWDNKHYNPDGRQTEWIPKSKKIWFTELGFPSIDCATNQPNVFYDPSTAESNIPKYSKGQVDFQAQKLGLLATEMKWKDSEMIENKFVWAWDARPYPYFPDKLDVWGDGDCWKNGHWVQGKFFHTNLNCILFDICKRLNLDQIDTSQINHDVIGFCIHDNSTAKEVIDDLSTLYSFKVQELEDQLVYIPNKNREVNYIDSGDIVINLDKLESSLSIIKLGDENIIS</sequence>